<feature type="transmembrane region" description="Helical" evidence="9">
    <location>
        <begin position="336"/>
        <end position="353"/>
    </location>
</feature>
<feature type="transmembrane region" description="Helical" evidence="9">
    <location>
        <begin position="95"/>
        <end position="115"/>
    </location>
</feature>
<evidence type="ECO:0000313" key="12">
    <source>
        <dbReference type="Proteomes" id="UP000193200"/>
    </source>
</evidence>
<dbReference type="PANTHER" id="PTHR30614:SF37">
    <property type="entry name" value="AMINO-ACID ABC TRANSPORTER PERMEASE PROTEIN YHDX-RELATED"/>
    <property type="match status" value="1"/>
</dbReference>
<accession>A0A1Y5SVZ0</accession>
<feature type="transmembrane region" description="Helical" evidence="9">
    <location>
        <begin position="264"/>
        <end position="283"/>
    </location>
</feature>
<dbReference type="AlphaFoldDB" id="A0A1Y5SVZ0"/>
<feature type="transmembrane region" description="Helical" evidence="9">
    <location>
        <begin position="21"/>
        <end position="42"/>
    </location>
</feature>
<reference evidence="11 12" key="1">
    <citation type="submission" date="2017-03" db="EMBL/GenBank/DDBJ databases">
        <authorList>
            <person name="Afonso C.L."/>
            <person name="Miller P.J."/>
            <person name="Scott M.A."/>
            <person name="Spackman E."/>
            <person name="Goraichik I."/>
            <person name="Dimitrov K.M."/>
            <person name="Suarez D.L."/>
            <person name="Swayne D.E."/>
        </authorList>
    </citation>
    <scope>NUCLEOTIDE SEQUENCE [LARGE SCALE GENOMIC DNA]</scope>
    <source>
        <strain evidence="11 12">CECT 7691</strain>
    </source>
</reference>
<dbReference type="GO" id="GO:0043190">
    <property type="term" value="C:ATP-binding cassette (ABC) transporter complex"/>
    <property type="evidence" value="ECO:0007669"/>
    <property type="project" value="InterPro"/>
</dbReference>
<protein>
    <submittedName>
        <fullName evidence="11">Putative glutamine ABC transporter permease protein GlnM</fullName>
    </submittedName>
</protein>
<keyword evidence="12" id="KW-1185">Reference proteome</keyword>
<dbReference type="InterPro" id="IPR000515">
    <property type="entry name" value="MetI-like"/>
</dbReference>
<dbReference type="InterPro" id="IPR043429">
    <property type="entry name" value="ArtM/GltK/GlnP/TcyL/YhdX-like"/>
</dbReference>
<evidence type="ECO:0000256" key="4">
    <source>
        <dbReference type="ARBA" id="ARBA00022475"/>
    </source>
</evidence>
<feature type="transmembrane region" description="Helical" evidence="9">
    <location>
        <begin position="365"/>
        <end position="387"/>
    </location>
</feature>
<evidence type="ECO:0000256" key="6">
    <source>
        <dbReference type="ARBA" id="ARBA00022970"/>
    </source>
</evidence>
<dbReference type="Gene3D" id="1.10.3720.10">
    <property type="entry name" value="MetI-like"/>
    <property type="match status" value="2"/>
</dbReference>
<keyword evidence="5 9" id="KW-0812">Transmembrane</keyword>
<dbReference type="PROSITE" id="PS50928">
    <property type="entry name" value="ABC_TM1"/>
    <property type="match status" value="1"/>
</dbReference>
<feature type="domain" description="ABC transmembrane type-1" evidence="10">
    <location>
        <begin position="91"/>
        <end position="384"/>
    </location>
</feature>
<evidence type="ECO:0000256" key="9">
    <source>
        <dbReference type="RuleBase" id="RU363032"/>
    </source>
</evidence>
<dbReference type="Pfam" id="PF00528">
    <property type="entry name" value="BPD_transp_1"/>
    <property type="match status" value="1"/>
</dbReference>
<comment type="similarity">
    <text evidence="2">Belongs to the binding-protein-dependent transport system permease family. HisMQ subfamily.</text>
</comment>
<evidence type="ECO:0000256" key="2">
    <source>
        <dbReference type="ARBA" id="ARBA00010072"/>
    </source>
</evidence>
<dbReference type="InParanoid" id="A0A1Y5SVZ0"/>
<evidence type="ECO:0000256" key="5">
    <source>
        <dbReference type="ARBA" id="ARBA00022692"/>
    </source>
</evidence>
<evidence type="ECO:0000256" key="8">
    <source>
        <dbReference type="ARBA" id="ARBA00023136"/>
    </source>
</evidence>
<feature type="transmembrane region" description="Helical" evidence="9">
    <location>
        <begin position="127"/>
        <end position="149"/>
    </location>
</feature>
<dbReference type="PANTHER" id="PTHR30614">
    <property type="entry name" value="MEMBRANE COMPONENT OF AMINO ACID ABC TRANSPORTER"/>
    <property type="match status" value="1"/>
</dbReference>
<proteinExistence type="inferred from homology"/>
<gene>
    <name evidence="11" type="primary">glnM</name>
    <name evidence="11" type="ORF">OCH7691_02189</name>
</gene>
<dbReference type="CDD" id="cd06261">
    <property type="entry name" value="TM_PBP2"/>
    <property type="match status" value="1"/>
</dbReference>
<dbReference type="GO" id="GO:0006865">
    <property type="term" value="P:amino acid transport"/>
    <property type="evidence" value="ECO:0007669"/>
    <property type="project" value="UniProtKB-KW"/>
</dbReference>
<name>A0A1Y5SVZ0_9PROT</name>
<keyword evidence="6" id="KW-0029">Amino-acid transport</keyword>
<dbReference type="GO" id="GO:0022857">
    <property type="term" value="F:transmembrane transporter activity"/>
    <property type="evidence" value="ECO:0007669"/>
    <property type="project" value="InterPro"/>
</dbReference>
<feature type="transmembrane region" description="Helical" evidence="9">
    <location>
        <begin position="224"/>
        <end position="244"/>
    </location>
</feature>
<evidence type="ECO:0000313" key="11">
    <source>
        <dbReference type="EMBL" id="SLN49898.1"/>
    </source>
</evidence>
<dbReference type="InterPro" id="IPR035906">
    <property type="entry name" value="MetI-like_sf"/>
</dbReference>
<sequence length="396" mass="43065">MATELHAVEAERPTAWRDPKIRAIIYQAIVVILFVLFAVYIVHNTAVNLERLGIASGFGFLEQTAGFDLQNDVTGYVTGQGTHLDVLISGAINTLRVAAVGIFLATLLGFIVGVLRLSSNWVVNRLAYVYIEIVRNIPLLLQLLVWYIVVILSQPNVRQAINVGDGVYLSNRGLYVPAVVPEAGFAAIPIALAVGLVLAWGFARFARKRQEATGQILPVIPVNLALVIGLPVIAALATGLPYSFDYPELKGFNFQGGWWLTPEFTALVLGLSVYTGAFIAETVRAGIQSVSKGQSEAAHALGIKPSWTMRLVIIPQALRVIIPPLTSQYLNLTKNSSLAVVVAYGDIVALFSGTSLNQTGQAVEIIAITMLFYVTISLLISLFMNWYNKRMALVER</sequence>
<dbReference type="EMBL" id="FWFR01000001">
    <property type="protein sequence ID" value="SLN49898.1"/>
    <property type="molecule type" value="Genomic_DNA"/>
</dbReference>
<evidence type="ECO:0000256" key="7">
    <source>
        <dbReference type="ARBA" id="ARBA00022989"/>
    </source>
</evidence>
<dbReference type="RefSeq" id="WP_085883377.1">
    <property type="nucleotide sequence ID" value="NZ_FWFR01000001.1"/>
</dbReference>
<keyword evidence="4" id="KW-1003">Cell membrane</keyword>
<dbReference type="FunCoup" id="A0A1Y5SVZ0">
    <property type="interactions" value="119"/>
</dbReference>
<keyword evidence="8 9" id="KW-0472">Membrane</keyword>
<evidence type="ECO:0000256" key="1">
    <source>
        <dbReference type="ARBA" id="ARBA00004429"/>
    </source>
</evidence>
<keyword evidence="3 9" id="KW-0813">Transport</keyword>
<dbReference type="Proteomes" id="UP000193200">
    <property type="component" value="Unassembled WGS sequence"/>
</dbReference>
<evidence type="ECO:0000256" key="3">
    <source>
        <dbReference type="ARBA" id="ARBA00022448"/>
    </source>
</evidence>
<comment type="subcellular location">
    <subcellularLocation>
        <location evidence="1">Cell inner membrane</location>
        <topology evidence="1">Multi-pass membrane protein</topology>
    </subcellularLocation>
    <subcellularLocation>
        <location evidence="9">Cell membrane</location>
        <topology evidence="9">Multi-pass membrane protein</topology>
    </subcellularLocation>
</comment>
<organism evidence="11 12">
    <name type="scientific">Oceanibacterium hippocampi</name>
    <dbReference type="NCBI Taxonomy" id="745714"/>
    <lineage>
        <taxon>Bacteria</taxon>
        <taxon>Pseudomonadati</taxon>
        <taxon>Pseudomonadota</taxon>
        <taxon>Alphaproteobacteria</taxon>
        <taxon>Sneathiellales</taxon>
        <taxon>Sneathiellaceae</taxon>
        <taxon>Oceanibacterium</taxon>
    </lineage>
</organism>
<dbReference type="SUPFAM" id="SSF161098">
    <property type="entry name" value="MetI-like"/>
    <property type="match status" value="2"/>
</dbReference>
<feature type="transmembrane region" description="Helical" evidence="9">
    <location>
        <begin position="183"/>
        <end position="203"/>
    </location>
</feature>
<dbReference type="InterPro" id="IPR010065">
    <property type="entry name" value="AA_ABC_transptr_permease_3TM"/>
</dbReference>
<dbReference type="NCBIfam" id="TIGR01726">
    <property type="entry name" value="HEQRo_perm_3TM"/>
    <property type="match status" value="1"/>
</dbReference>
<keyword evidence="7 9" id="KW-1133">Transmembrane helix</keyword>
<dbReference type="OrthoDB" id="9808531at2"/>
<evidence type="ECO:0000259" key="10">
    <source>
        <dbReference type="PROSITE" id="PS50928"/>
    </source>
</evidence>